<evidence type="ECO:0000313" key="3">
    <source>
        <dbReference type="EMBL" id="KAK7514853.1"/>
    </source>
</evidence>
<dbReference type="GO" id="GO:0016787">
    <property type="term" value="F:hydrolase activity"/>
    <property type="evidence" value="ECO:0007669"/>
    <property type="project" value="UniProtKB-KW"/>
</dbReference>
<gene>
    <name evidence="3" type="ORF">IWZ03DRAFT_231213</name>
</gene>
<accession>A0ABR1KJ93</accession>
<comment type="caution">
    <text evidence="3">The sequence shown here is derived from an EMBL/GenBank/DDBJ whole genome shotgun (WGS) entry which is preliminary data.</text>
</comment>
<reference evidence="3 4" key="1">
    <citation type="submission" date="2024-04" db="EMBL/GenBank/DDBJ databases">
        <title>Phyllosticta paracitricarpa is synonymous to the EU quarantine fungus P. citricarpa based on phylogenomic analyses.</title>
        <authorList>
            <consortium name="Lawrence Berkeley National Laboratory"/>
            <person name="Van Ingen-Buijs V.A."/>
            <person name="Van Westerhoven A.C."/>
            <person name="Haridas S."/>
            <person name="Skiadas P."/>
            <person name="Martin F."/>
            <person name="Groenewald J.Z."/>
            <person name="Crous P.W."/>
            <person name="Seidl M.F."/>
        </authorList>
    </citation>
    <scope>NUCLEOTIDE SEQUENCE [LARGE SCALE GENOMIC DNA]</scope>
    <source>
        <strain evidence="3 4">CBS 123371</strain>
    </source>
</reference>
<protein>
    <submittedName>
        <fullName evidence="3">Alpha/Beta hydrolase protein</fullName>
    </submittedName>
</protein>
<feature type="chain" id="PRO_5046581820" evidence="1">
    <location>
        <begin position="17"/>
        <end position="398"/>
    </location>
</feature>
<evidence type="ECO:0000259" key="2">
    <source>
        <dbReference type="Pfam" id="PF12697"/>
    </source>
</evidence>
<dbReference type="InterPro" id="IPR000073">
    <property type="entry name" value="AB_hydrolase_1"/>
</dbReference>
<proteinExistence type="predicted"/>
<feature type="signal peptide" evidence="1">
    <location>
        <begin position="1"/>
        <end position="16"/>
    </location>
</feature>
<keyword evidence="1" id="KW-0732">Signal</keyword>
<keyword evidence="4" id="KW-1185">Reference proteome</keyword>
<dbReference type="SUPFAM" id="SSF53474">
    <property type="entry name" value="alpha/beta-Hydrolases"/>
    <property type="match status" value="1"/>
</dbReference>
<keyword evidence="3" id="KW-0378">Hydrolase</keyword>
<evidence type="ECO:0000313" key="4">
    <source>
        <dbReference type="Proteomes" id="UP001363622"/>
    </source>
</evidence>
<sequence>MRTFAIATVLASGASALTIPLLGSLTGFQTIPVLSLSQGGKAQCYSGLVAVQVTTTGNTKLNFNMPANQSAATDIFTQYLTSTSTLVQSLTGPDATVSGTFNIHAKLCFPLLSLPPLVTPPTVQFLIHGIGFDKSYWDFAPGYSQVDAAAAAGYGTFTYDRLGVGLSDHPDAIQVVQSPLEVDIAHALIQMLRNGALLGTKFNKVAIGGHSFGSIQSVGVASRYPADVDAVMLTGFGLSSSSFGLTFAGFNAALANKNQPARFGALSNGYLVTGSPQSNQLTFFKNPNYDAALFALDDNNKQTFTFGEFFTLGKVVAPATAFKGPVDVVVGQNDFIFCQGDCLSPSDQTAPVAGALFPAAGGKCDTFVLPGAGHALNVHYGASQVFAHMNGFLKNNGL</sequence>
<dbReference type="Gene3D" id="3.40.50.1820">
    <property type="entry name" value="alpha/beta hydrolase"/>
    <property type="match status" value="1"/>
</dbReference>
<evidence type="ECO:0000256" key="1">
    <source>
        <dbReference type="SAM" id="SignalP"/>
    </source>
</evidence>
<name>A0ABR1KJ93_9PEZI</name>
<organism evidence="3 4">
    <name type="scientific">Phyllosticta citriasiana</name>
    <dbReference type="NCBI Taxonomy" id="595635"/>
    <lineage>
        <taxon>Eukaryota</taxon>
        <taxon>Fungi</taxon>
        <taxon>Dikarya</taxon>
        <taxon>Ascomycota</taxon>
        <taxon>Pezizomycotina</taxon>
        <taxon>Dothideomycetes</taxon>
        <taxon>Dothideomycetes incertae sedis</taxon>
        <taxon>Botryosphaeriales</taxon>
        <taxon>Phyllostictaceae</taxon>
        <taxon>Phyllosticta</taxon>
    </lineage>
</organism>
<dbReference type="Proteomes" id="UP001363622">
    <property type="component" value="Unassembled WGS sequence"/>
</dbReference>
<dbReference type="InterPro" id="IPR029058">
    <property type="entry name" value="AB_hydrolase_fold"/>
</dbReference>
<dbReference type="EMBL" id="JBBPHU010000008">
    <property type="protein sequence ID" value="KAK7514853.1"/>
    <property type="molecule type" value="Genomic_DNA"/>
</dbReference>
<dbReference type="Pfam" id="PF12697">
    <property type="entry name" value="Abhydrolase_6"/>
    <property type="match status" value="1"/>
</dbReference>
<feature type="domain" description="AB hydrolase-1" evidence="2">
    <location>
        <begin position="126"/>
        <end position="379"/>
    </location>
</feature>